<feature type="transmembrane region" description="Helical" evidence="5">
    <location>
        <begin position="141"/>
        <end position="168"/>
    </location>
</feature>
<dbReference type="InterPro" id="IPR047817">
    <property type="entry name" value="ABC2_TM_bact-type"/>
</dbReference>
<comment type="subcellular location">
    <subcellularLocation>
        <location evidence="5">Cell membrane</location>
        <topology evidence="5">Multi-pass membrane protein</topology>
    </subcellularLocation>
    <subcellularLocation>
        <location evidence="1">Membrane</location>
        <topology evidence="1">Multi-pass membrane protein</topology>
    </subcellularLocation>
</comment>
<dbReference type="InterPro" id="IPR013525">
    <property type="entry name" value="ABC2_TM"/>
</dbReference>
<feature type="transmembrane region" description="Helical" evidence="5">
    <location>
        <begin position="222"/>
        <end position="246"/>
    </location>
</feature>
<comment type="similarity">
    <text evidence="5">Belongs to the ABC-2 integral membrane protein family.</text>
</comment>
<organism evidence="7 8">
    <name type="scientific">Caldanaerobacter subterraneus</name>
    <dbReference type="NCBI Taxonomy" id="911092"/>
    <lineage>
        <taxon>Bacteria</taxon>
        <taxon>Bacillati</taxon>
        <taxon>Bacillota</taxon>
        <taxon>Clostridia</taxon>
        <taxon>Thermoanaerobacterales</taxon>
        <taxon>Thermoanaerobacteraceae</taxon>
        <taxon>Caldanaerobacter</taxon>
    </lineage>
</organism>
<feature type="domain" description="ABC transmembrane type-2" evidence="6">
    <location>
        <begin position="20"/>
        <end position="249"/>
    </location>
</feature>
<evidence type="ECO:0000256" key="1">
    <source>
        <dbReference type="ARBA" id="ARBA00004141"/>
    </source>
</evidence>
<evidence type="ECO:0000259" key="6">
    <source>
        <dbReference type="PROSITE" id="PS51012"/>
    </source>
</evidence>
<sequence length="262" mass="29260">MVSVMKAIKAEFFKFYFDLKRYLFNYIVGLISTAIFLSGLYWAVNSLFTQSGQAVAFVGLLLWLFTPSALSDATSHLAEERYLGTLERISITKTPFIHILIARNIVHCLFTLIQTLVVGGILYVVFKPDLSYMSSSWRVTAMAVVIGMLIILTLYAFGFFIASLGMIFKRVGATTSILEYLILFFSGIVIPWSTMPASLRAFSNILPMTWGVKALESLINGGNFIGSFVGLVVYTVLIAIISIVTFRYAMLVVKKKGEYAFY</sequence>
<evidence type="ECO:0000256" key="3">
    <source>
        <dbReference type="ARBA" id="ARBA00022989"/>
    </source>
</evidence>
<name>A0A101E5X4_9THEO</name>
<keyword evidence="3 5" id="KW-1133">Transmembrane helix</keyword>
<dbReference type="PROSITE" id="PS51012">
    <property type="entry name" value="ABC_TM2"/>
    <property type="match status" value="1"/>
</dbReference>
<proteinExistence type="inferred from homology"/>
<comment type="caution">
    <text evidence="7">The sequence shown here is derived from an EMBL/GenBank/DDBJ whole genome shotgun (WGS) entry which is preliminary data.</text>
</comment>
<dbReference type="Pfam" id="PF01061">
    <property type="entry name" value="ABC2_membrane"/>
    <property type="match status" value="1"/>
</dbReference>
<evidence type="ECO:0000256" key="5">
    <source>
        <dbReference type="RuleBase" id="RU361157"/>
    </source>
</evidence>
<evidence type="ECO:0000256" key="4">
    <source>
        <dbReference type="ARBA" id="ARBA00023136"/>
    </source>
</evidence>
<dbReference type="GO" id="GO:0005886">
    <property type="term" value="C:plasma membrane"/>
    <property type="evidence" value="ECO:0007669"/>
    <property type="project" value="UniProtKB-SubCell"/>
</dbReference>
<feature type="transmembrane region" description="Helical" evidence="5">
    <location>
        <begin position="23"/>
        <end position="44"/>
    </location>
</feature>
<dbReference type="Proteomes" id="UP000264445">
    <property type="component" value="Unassembled WGS sequence"/>
</dbReference>
<accession>A0A101E5X4</accession>
<dbReference type="RefSeq" id="WP_009609573.1">
    <property type="nucleotide sequence ID" value="NZ_DOLB01000100.1"/>
</dbReference>
<evidence type="ECO:0000313" key="7">
    <source>
        <dbReference type="EMBL" id="HBT49518.1"/>
    </source>
</evidence>
<feature type="transmembrane region" description="Helical" evidence="5">
    <location>
        <begin position="50"/>
        <end position="70"/>
    </location>
</feature>
<keyword evidence="5" id="KW-0813">Transport</keyword>
<keyword evidence="4 5" id="KW-0472">Membrane</keyword>
<keyword evidence="2 5" id="KW-0812">Transmembrane</keyword>
<dbReference type="GO" id="GO:0140359">
    <property type="term" value="F:ABC-type transporter activity"/>
    <property type="evidence" value="ECO:0007669"/>
    <property type="project" value="InterPro"/>
</dbReference>
<evidence type="ECO:0000313" key="8">
    <source>
        <dbReference type="Proteomes" id="UP000264445"/>
    </source>
</evidence>
<dbReference type="PANTHER" id="PTHR43229">
    <property type="entry name" value="NODULATION PROTEIN J"/>
    <property type="match status" value="1"/>
</dbReference>
<dbReference type="InterPro" id="IPR051784">
    <property type="entry name" value="Nod_factor_ABC_transporter"/>
</dbReference>
<feature type="transmembrane region" description="Helical" evidence="5">
    <location>
        <begin position="180"/>
        <end position="202"/>
    </location>
</feature>
<dbReference type="AlphaFoldDB" id="A0A101E5X4"/>
<gene>
    <name evidence="7" type="ORF">DEA61_06780</name>
</gene>
<reference evidence="7 8" key="1">
    <citation type="journal article" date="2018" name="Nat. Biotechnol.">
        <title>A standardized bacterial taxonomy based on genome phylogeny substantially revises the tree of life.</title>
        <authorList>
            <person name="Parks D.H."/>
            <person name="Chuvochina M."/>
            <person name="Waite D.W."/>
            <person name="Rinke C."/>
            <person name="Skarshewski A."/>
            <person name="Chaumeil P.A."/>
            <person name="Hugenholtz P."/>
        </authorList>
    </citation>
    <scope>NUCLEOTIDE SEQUENCE [LARGE SCALE GENOMIC DNA]</scope>
    <source>
        <strain evidence="7">UBA12544</strain>
    </source>
</reference>
<keyword evidence="5" id="KW-1003">Cell membrane</keyword>
<protein>
    <recommendedName>
        <fullName evidence="5">Transport permease protein</fullName>
    </recommendedName>
</protein>
<dbReference type="PANTHER" id="PTHR43229:SF6">
    <property type="entry name" value="ABC-TYPE MULTIDRUG TRANSPORT SYSTEM, PERMEASE COMPONENT"/>
    <property type="match status" value="1"/>
</dbReference>
<dbReference type="EMBL" id="DOLB01000100">
    <property type="protein sequence ID" value="HBT49518.1"/>
    <property type="molecule type" value="Genomic_DNA"/>
</dbReference>
<feature type="transmembrane region" description="Helical" evidence="5">
    <location>
        <begin position="105"/>
        <end position="126"/>
    </location>
</feature>
<evidence type="ECO:0000256" key="2">
    <source>
        <dbReference type="ARBA" id="ARBA00022692"/>
    </source>
</evidence>